<dbReference type="OrthoDB" id="295078at2759"/>
<evidence type="ECO:0000256" key="4">
    <source>
        <dbReference type="SAM" id="MobiDB-lite"/>
    </source>
</evidence>
<feature type="coiled-coil region" evidence="3">
    <location>
        <begin position="787"/>
        <end position="874"/>
    </location>
</feature>
<dbReference type="InterPro" id="IPR016035">
    <property type="entry name" value="Acyl_Trfase/lysoPLipase"/>
</dbReference>
<evidence type="ECO:0000256" key="3">
    <source>
        <dbReference type="SAM" id="Coils"/>
    </source>
</evidence>
<evidence type="ECO:0000256" key="2">
    <source>
        <dbReference type="ARBA" id="ARBA00023054"/>
    </source>
</evidence>
<feature type="compositionally biased region" description="Polar residues" evidence="4">
    <location>
        <begin position="125"/>
        <end position="136"/>
    </location>
</feature>
<protein>
    <recommendedName>
        <fullName evidence="5">Rab-GAP TBC domain-containing protein</fullName>
    </recommendedName>
</protein>
<dbReference type="EMBL" id="MBFT01000012">
    <property type="protein sequence ID" value="PVU99911.1"/>
    <property type="molecule type" value="Genomic_DNA"/>
</dbReference>
<dbReference type="FunFam" id="1.10.472.80:FF:000027">
    <property type="entry name" value="GTPase activating protein (Evi5)"/>
    <property type="match status" value="1"/>
</dbReference>
<dbReference type="InterPro" id="IPR035969">
    <property type="entry name" value="Rab-GAP_TBC_sf"/>
</dbReference>
<feature type="compositionally biased region" description="Polar residues" evidence="4">
    <location>
        <begin position="383"/>
        <end position="401"/>
    </location>
</feature>
<dbReference type="PROSITE" id="PS50086">
    <property type="entry name" value="TBC_RABGAP"/>
    <property type="match status" value="1"/>
</dbReference>
<feature type="compositionally biased region" description="Low complexity" evidence="4">
    <location>
        <begin position="81"/>
        <end position="90"/>
    </location>
</feature>
<feature type="domain" description="Rab-GAP TBC" evidence="5">
    <location>
        <begin position="524"/>
        <end position="710"/>
    </location>
</feature>
<dbReference type="Proteomes" id="UP000245699">
    <property type="component" value="Unassembled WGS sequence"/>
</dbReference>
<dbReference type="PANTHER" id="PTHR47219:SF9">
    <property type="entry name" value="GTPASE ACTIVATING PROTEIN AND CENTROSOME-ASSOCIATED, ISOFORM B"/>
    <property type="match status" value="1"/>
</dbReference>
<dbReference type="PANTHER" id="PTHR47219">
    <property type="entry name" value="RAB GTPASE-ACTIVATING PROTEIN 1-LIKE"/>
    <property type="match status" value="1"/>
</dbReference>
<keyword evidence="2 3" id="KW-0175">Coiled coil</keyword>
<dbReference type="Pfam" id="PF00698">
    <property type="entry name" value="Acyl_transf_1"/>
    <property type="match status" value="1"/>
</dbReference>
<dbReference type="FunFam" id="1.10.8.270:FF:000001">
    <property type="entry name" value="TBC1 domain family member 1"/>
    <property type="match status" value="1"/>
</dbReference>
<dbReference type="SUPFAM" id="SSF52151">
    <property type="entry name" value="FabD/lysophospholipase-like"/>
    <property type="match status" value="1"/>
</dbReference>
<feature type="compositionally biased region" description="Polar residues" evidence="4">
    <location>
        <begin position="160"/>
        <end position="208"/>
    </location>
</feature>
<name>A0A2T9Z5T4_9FUNG</name>
<dbReference type="GO" id="GO:0005096">
    <property type="term" value="F:GTPase activator activity"/>
    <property type="evidence" value="ECO:0007669"/>
    <property type="project" value="UniProtKB-KW"/>
</dbReference>
<dbReference type="GO" id="GO:0031267">
    <property type="term" value="F:small GTPase binding"/>
    <property type="evidence" value="ECO:0007669"/>
    <property type="project" value="TreeGrafter"/>
</dbReference>
<dbReference type="Gene3D" id="3.30.70.250">
    <property type="entry name" value="Malonyl-CoA ACP transacylase, ACP-binding"/>
    <property type="match status" value="1"/>
</dbReference>
<comment type="caution">
    <text evidence="6">The sequence shown here is derived from an EMBL/GenBank/DDBJ whole genome shotgun (WGS) entry which is preliminary data.</text>
</comment>
<feature type="compositionally biased region" description="Polar residues" evidence="4">
    <location>
        <begin position="359"/>
        <end position="375"/>
    </location>
</feature>
<dbReference type="GO" id="GO:0016740">
    <property type="term" value="F:transferase activity"/>
    <property type="evidence" value="ECO:0007669"/>
    <property type="project" value="InterPro"/>
</dbReference>
<keyword evidence="7" id="KW-1185">Reference proteome</keyword>
<proteinExistence type="predicted"/>
<evidence type="ECO:0000259" key="5">
    <source>
        <dbReference type="PROSITE" id="PS50086"/>
    </source>
</evidence>
<dbReference type="Gene3D" id="3.40.366.10">
    <property type="entry name" value="Malonyl-Coenzyme A Acyl Carrier Protein, domain 2"/>
    <property type="match status" value="1"/>
</dbReference>
<dbReference type="Gene3D" id="1.10.8.270">
    <property type="entry name" value="putative rabgap domain of human tbc1 domain family member 14 like domains"/>
    <property type="match status" value="1"/>
</dbReference>
<dbReference type="FunFam" id="1.10.10.750:FF:000003">
    <property type="entry name" value="GTPase activating protein (Evi5)"/>
    <property type="match status" value="1"/>
</dbReference>
<feature type="compositionally biased region" description="Polar residues" evidence="4">
    <location>
        <begin position="1"/>
        <end position="25"/>
    </location>
</feature>
<gene>
    <name evidence="6" type="ORF">BB559_000296</name>
</gene>
<dbReference type="InterPro" id="IPR050302">
    <property type="entry name" value="Rab_GAP_TBC_domain"/>
</dbReference>
<evidence type="ECO:0000256" key="1">
    <source>
        <dbReference type="ARBA" id="ARBA00022468"/>
    </source>
</evidence>
<dbReference type="SMART" id="SM00164">
    <property type="entry name" value="TBC"/>
    <property type="match status" value="1"/>
</dbReference>
<dbReference type="InterPro" id="IPR001227">
    <property type="entry name" value="Ac_transferase_dom_sf"/>
</dbReference>
<accession>A0A2T9Z5T4</accession>
<dbReference type="InterPro" id="IPR000195">
    <property type="entry name" value="Rab-GAP-TBC_dom"/>
</dbReference>
<keyword evidence="1" id="KW-0343">GTPase activation</keyword>
<organism evidence="6 7">
    <name type="scientific">Furculomyces boomerangus</name>
    <dbReference type="NCBI Taxonomy" id="61424"/>
    <lineage>
        <taxon>Eukaryota</taxon>
        <taxon>Fungi</taxon>
        <taxon>Fungi incertae sedis</taxon>
        <taxon>Zoopagomycota</taxon>
        <taxon>Kickxellomycotina</taxon>
        <taxon>Harpellomycetes</taxon>
        <taxon>Harpellales</taxon>
        <taxon>Harpellaceae</taxon>
        <taxon>Furculomyces</taxon>
    </lineage>
</organism>
<dbReference type="Gene3D" id="1.10.472.80">
    <property type="entry name" value="Ypt/Rab-GAP domain of gyp1p, domain 3"/>
    <property type="match status" value="1"/>
</dbReference>
<dbReference type="InterPro" id="IPR014043">
    <property type="entry name" value="Acyl_transferase_dom"/>
</dbReference>
<dbReference type="SMART" id="SM00827">
    <property type="entry name" value="PKS_AT"/>
    <property type="match status" value="1"/>
</dbReference>
<dbReference type="STRING" id="61424.A0A2T9Z5T4"/>
<evidence type="ECO:0000313" key="7">
    <source>
        <dbReference type="Proteomes" id="UP000245699"/>
    </source>
</evidence>
<feature type="region of interest" description="Disordered" evidence="4">
    <location>
        <begin position="417"/>
        <end position="440"/>
    </location>
</feature>
<dbReference type="AlphaFoldDB" id="A0A2T9Z5T4"/>
<sequence length="1272" mass="142583">MSLPLSSPIKSKAPQTRFSSSLSRNIRQKASLFEQNTPPLINSSTPPQTNPSAQKISPILPSQMQKTESAILPNSPPPDISSPSTFTSSPEQKPDPDSPQLQPPTSNTESITSPTDSITSPTPPQTLKDNASQGIATLSFGREKRSLRGPKTQVKWKSANPHQRPTTLHPITQNSSNDTLSSAISPRPTQNSAQSPESPNFPSTNLQNPDPPLDNIQIEEPTFPKNKISLDKPEFDQNKISLDKPELDQNKVSGEFENIDIPQPEDDTKTEEQSTADTLEEEKRPETLGDSEQTTAALGPTDYPTAEIPTRIPSSVSNSKTLSINSDDSLKDKLSQKNLPKELQPTNKDTPLPFPHSPDTGSPNTFFSQVSSIFSKKSGVPITPTNTSLNEPRKSSISNSTNSFLTHGVFGSIGEWIGKSTTNERPSRTSHSPSLNSEHENIDPSVELLLSQIEAQNRELLDNPKSAPFAKQELQRQLLNSRNTMKQSGKDNDIDWEFWGQLINNYEQTAKTKASTLTKSIHNGIPQEIRGTVWQLLSGSRRDPSLLDKYRNLLGKESPHDKQIIRDLDRTFPTHKYFKDENGPGQESLFSVLRSYSQFDTELGYCQGLAFVVGPLLLNMPEEDAFCVLERLMFSYGLRGHYTPNMESLQCRLYQLDRLIEEHLPALSKHFIKEGVRSTMYASQWFMTLFAYCLPIPLVFRIFDLVFAEGVDVLLQISLALLKRSQTALLNLSFEPLIKYLCGGELFEYYINRPHEAFIHDVESITVVTRKRLERLARDHNILMQKNAQEMNSIMQLKEENSRLDSENKHLLNTLQLLSKEHSELTSQFVQSKLQLSRYNENEKNLEQKIIQLEERLLSERKDAEEELRADMDTLARKNYDLAIRHQALEDKTLELENALIRVNTLYANSENDRLTLETKWNTKRFYSQGTGKISRALAFPGQGSQYIGMGRELSENFTSSRHVFEQVDEALNFKLSKLIFEGEHNVLTNTENAQPAIVAVGIAAVSAIEQETGYKIKELCDYALGHSVGEYTALIAAGGLSLWDGVRLVKLRGEAMKSAIRGIDTSMVAIIMRNCTIEEIKTAVDGISKLIEIEKQSSNSRFTEIDSVEIATINMKNQVTLSGTQTAVDFAIQCLHDQQLAIRAAELPVAAPFHCKLLIPAAKILETEFKNSTLFKKLEIPVIANCTARPISSHLDIPDLLVKQTFSQVKWLDSLLYLVNECGIDRWLCPGPSPVISSMIRKQFPRAITRQLGSKKDILDFANIIRSFDTL</sequence>
<feature type="compositionally biased region" description="Low complexity" evidence="4">
    <location>
        <begin position="110"/>
        <end position="120"/>
    </location>
</feature>
<feature type="compositionally biased region" description="Polar residues" evidence="4">
    <location>
        <begin position="419"/>
        <end position="436"/>
    </location>
</feature>
<evidence type="ECO:0000313" key="6">
    <source>
        <dbReference type="EMBL" id="PVU99911.1"/>
    </source>
</evidence>
<feature type="compositionally biased region" description="Polar residues" evidence="4">
    <location>
        <begin position="99"/>
        <end position="109"/>
    </location>
</feature>
<dbReference type="Gene3D" id="1.10.10.750">
    <property type="entry name" value="Ypt/Rab-GAP domain of gyp1p, domain 1"/>
    <property type="match status" value="1"/>
</dbReference>
<reference evidence="6 7" key="1">
    <citation type="journal article" date="2018" name="MBio">
        <title>Comparative Genomics Reveals the Core Gene Toolbox for the Fungus-Insect Symbiosis.</title>
        <authorList>
            <person name="Wang Y."/>
            <person name="Stata M."/>
            <person name="Wang W."/>
            <person name="Stajich J.E."/>
            <person name="White M.M."/>
            <person name="Moncalvo J.M."/>
        </authorList>
    </citation>
    <scope>NUCLEOTIDE SEQUENCE [LARGE SCALE GENOMIC DNA]</scope>
    <source>
        <strain evidence="6 7">AUS-77-4</strain>
    </source>
</reference>
<feature type="compositionally biased region" description="Polar residues" evidence="4">
    <location>
        <begin position="33"/>
        <end position="68"/>
    </location>
</feature>
<feature type="compositionally biased region" description="Basic and acidic residues" evidence="4">
    <location>
        <begin position="228"/>
        <end position="249"/>
    </location>
</feature>
<dbReference type="Pfam" id="PF00566">
    <property type="entry name" value="RabGAP-TBC"/>
    <property type="match status" value="1"/>
</dbReference>
<dbReference type="SUPFAM" id="SSF47923">
    <property type="entry name" value="Ypt/Rab-GAP domain of gyp1p"/>
    <property type="match status" value="2"/>
</dbReference>
<feature type="region of interest" description="Disordered" evidence="4">
    <location>
        <begin position="1"/>
        <end position="401"/>
    </location>
</feature>
<feature type="compositionally biased region" description="Polar residues" evidence="4">
    <location>
        <begin position="312"/>
        <end position="327"/>
    </location>
</feature>